<gene>
    <name evidence="2" type="ORF">JOC94_003615</name>
</gene>
<keyword evidence="3" id="KW-1185">Reference proteome</keyword>
<accession>A0ABS2RAH4</accession>
<dbReference type="PANTHER" id="PTHR12993:SF11">
    <property type="entry name" value="N-ACETYLGLUCOSAMINYL-PHOSPHATIDYLINOSITOL DE-N-ACETYLASE"/>
    <property type="match status" value="1"/>
</dbReference>
<dbReference type="Gene3D" id="3.40.50.10320">
    <property type="entry name" value="LmbE-like"/>
    <property type="match status" value="1"/>
</dbReference>
<name>A0ABS2RAH4_9BACI</name>
<comment type="cofactor">
    <cofactor evidence="1">
        <name>Zn(2+)</name>
        <dbReference type="ChEBI" id="CHEBI:29105"/>
    </cofactor>
</comment>
<dbReference type="InterPro" id="IPR003737">
    <property type="entry name" value="GlcNAc_PI_deacetylase-related"/>
</dbReference>
<dbReference type="SUPFAM" id="SSF102588">
    <property type="entry name" value="LmbE-like"/>
    <property type="match status" value="1"/>
</dbReference>
<dbReference type="RefSeq" id="WP_077113929.1">
    <property type="nucleotide sequence ID" value="NZ_JAFBFH010000029.1"/>
</dbReference>
<dbReference type="PANTHER" id="PTHR12993">
    <property type="entry name" value="N-ACETYLGLUCOSAMINYL-PHOSPHATIDYLINOSITOL DE-N-ACETYLASE-RELATED"/>
    <property type="match status" value="1"/>
</dbReference>
<sequence>MQHIIDTFVQRHKRPQLVNIQKGKKVLVLAPHPDDEVIGAGGSLLKHRDYENEVHIVFITDGSNGRTREQSIEETIRVREKEAINLCNVLSADYSFLKCKDGEYIPEQSKIQWMRKKIESYNPTDIYLPHLDDSHRDHFMTNILFFEALNSLPEQGRNIWQYEVWSPVSPNIVINISNEFERKRELMLLYESQLQLIPYDKIMEGLNKYRVATVPLPGIEYIEAFYHSDEQEYKNNVRRRQGE</sequence>
<dbReference type="Proteomes" id="UP000823485">
    <property type="component" value="Unassembled WGS sequence"/>
</dbReference>
<evidence type="ECO:0000313" key="3">
    <source>
        <dbReference type="Proteomes" id="UP000823485"/>
    </source>
</evidence>
<comment type="caution">
    <text evidence="2">The sequence shown here is derived from an EMBL/GenBank/DDBJ whole genome shotgun (WGS) entry which is preliminary data.</text>
</comment>
<evidence type="ECO:0000313" key="2">
    <source>
        <dbReference type="EMBL" id="MBM7716594.1"/>
    </source>
</evidence>
<reference evidence="2 3" key="1">
    <citation type="submission" date="2021-01" db="EMBL/GenBank/DDBJ databases">
        <title>Genomic Encyclopedia of Type Strains, Phase IV (KMG-IV): sequencing the most valuable type-strain genomes for metagenomic binning, comparative biology and taxonomic classification.</title>
        <authorList>
            <person name="Goeker M."/>
        </authorList>
    </citation>
    <scope>NUCLEOTIDE SEQUENCE [LARGE SCALE GENOMIC DNA]</scope>
    <source>
        <strain evidence="2 3">DSM 105453</strain>
    </source>
</reference>
<dbReference type="EMBL" id="JAFBFH010000029">
    <property type="protein sequence ID" value="MBM7716594.1"/>
    <property type="molecule type" value="Genomic_DNA"/>
</dbReference>
<dbReference type="Pfam" id="PF02585">
    <property type="entry name" value="PIG-L"/>
    <property type="match status" value="1"/>
</dbReference>
<dbReference type="InterPro" id="IPR024078">
    <property type="entry name" value="LmbE-like_dom_sf"/>
</dbReference>
<evidence type="ECO:0000256" key="1">
    <source>
        <dbReference type="ARBA" id="ARBA00001947"/>
    </source>
</evidence>
<organism evidence="2 3">
    <name type="scientific">Siminovitchia thermophila</name>
    <dbReference type="NCBI Taxonomy" id="1245522"/>
    <lineage>
        <taxon>Bacteria</taxon>
        <taxon>Bacillati</taxon>
        <taxon>Bacillota</taxon>
        <taxon>Bacilli</taxon>
        <taxon>Bacillales</taxon>
        <taxon>Bacillaceae</taxon>
        <taxon>Siminovitchia</taxon>
    </lineage>
</organism>
<protein>
    <submittedName>
        <fullName evidence="2">LmbE family N-acetylglucosaminyl deacetylase</fullName>
    </submittedName>
</protein>
<proteinExistence type="predicted"/>